<evidence type="ECO:0000313" key="3">
    <source>
        <dbReference type="EMBL" id="KAK2198062.1"/>
    </source>
</evidence>
<reference evidence="3" key="1">
    <citation type="journal article" date="2023" name="Nat. Microbiol.">
        <title>Babesia duncani multi-omics identifies virulence factors and drug targets.</title>
        <authorList>
            <person name="Singh P."/>
            <person name="Lonardi S."/>
            <person name="Liang Q."/>
            <person name="Vydyam P."/>
            <person name="Khabirova E."/>
            <person name="Fang T."/>
            <person name="Gihaz S."/>
            <person name="Thekkiniath J."/>
            <person name="Munshi M."/>
            <person name="Abel S."/>
            <person name="Ciampossin L."/>
            <person name="Batugedara G."/>
            <person name="Gupta M."/>
            <person name="Lu X.M."/>
            <person name="Lenz T."/>
            <person name="Chakravarty S."/>
            <person name="Cornillot E."/>
            <person name="Hu Y."/>
            <person name="Ma W."/>
            <person name="Gonzalez L.M."/>
            <person name="Sanchez S."/>
            <person name="Estrada K."/>
            <person name="Sanchez-Flores A."/>
            <person name="Montero E."/>
            <person name="Harb O.S."/>
            <person name="Le Roch K.G."/>
            <person name="Mamoun C.B."/>
        </authorList>
    </citation>
    <scope>NUCLEOTIDE SEQUENCE</scope>
    <source>
        <strain evidence="3">WA1</strain>
    </source>
</reference>
<keyword evidence="1" id="KW-0812">Transmembrane</keyword>
<dbReference type="EMBL" id="JALLKP010000001">
    <property type="protein sequence ID" value="KAK2198062.1"/>
    <property type="molecule type" value="Genomic_DNA"/>
</dbReference>
<feature type="domain" description="Adaptor protein ClpS core" evidence="2">
    <location>
        <begin position="106"/>
        <end position="174"/>
    </location>
</feature>
<dbReference type="InterPro" id="IPR003769">
    <property type="entry name" value="ClpS_core"/>
</dbReference>
<dbReference type="SUPFAM" id="SSF54736">
    <property type="entry name" value="ClpS-like"/>
    <property type="match status" value="1"/>
</dbReference>
<dbReference type="PANTHER" id="PTHR33473">
    <property type="entry name" value="ATP-DEPENDENT CLP PROTEASE ADAPTER PROTEIN CLPS1, CHLOROPLASTIC"/>
    <property type="match status" value="1"/>
</dbReference>
<dbReference type="GO" id="GO:0030163">
    <property type="term" value="P:protein catabolic process"/>
    <property type="evidence" value="ECO:0007669"/>
    <property type="project" value="InterPro"/>
</dbReference>
<name>A0AAD9PP98_9APIC</name>
<keyword evidence="3" id="KW-0645">Protease</keyword>
<evidence type="ECO:0000313" key="4">
    <source>
        <dbReference type="Proteomes" id="UP001214638"/>
    </source>
</evidence>
<sequence length="191" mass="21809">MIPVFPPVQYRFISRTNRFLVYLLIAVLCKISVSIHFHRGRSFIAITHLKPLKNTIKLQNASPEPAMAEMDPITEPENEKMSETIKGIKKQKEMTISTESAEDREKETTAWRVMLYNDDIHSFTYVTECLARCVPQLTLAKAHTITVHAHKTGQATILHTWRDKANAYCQELQKCGLTVCAIYDSTKRGKS</sequence>
<keyword evidence="3" id="KW-0378">Hydrolase</keyword>
<comment type="caution">
    <text evidence="3">The sequence shown here is derived from an EMBL/GenBank/DDBJ whole genome shotgun (WGS) entry which is preliminary data.</text>
</comment>
<gene>
    <name evidence="3" type="ORF">BdWA1_001067</name>
</gene>
<dbReference type="RefSeq" id="XP_067804904.1">
    <property type="nucleotide sequence ID" value="XM_067946113.1"/>
</dbReference>
<dbReference type="KEGG" id="bdw:94335365"/>
<dbReference type="PANTHER" id="PTHR33473:SF17">
    <property type="entry name" value="ATP-DEPENDENT CLP PROTEASE ADAPTER PROTEIN CLPS1, CHLOROPLASTIC"/>
    <property type="match status" value="1"/>
</dbReference>
<feature type="transmembrane region" description="Helical" evidence="1">
    <location>
        <begin position="20"/>
        <end position="37"/>
    </location>
</feature>
<dbReference type="Proteomes" id="UP001214638">
    <property type="component" value="Unassembled WGS sequence"/>
</dbReference>
<organism evidence="3 4">
    <name type="scientific">Babesia duncani</name>
    <dbReference type="NCBI Taxonomy" id="323732"/>
    <lineage>
        <taxon>Eukaryota</taxon>
        <taxon>Sar</taxon>
        <taxon>Alveolata</taxon>
        <taxon>Apicomplexa</taxon>
        <taxon>Aconoidasida</taxon>
        <taxon>Piroplasmida</taxon>
        <taxon>Babesiidae</taxon>
        <taxon>Babesia</taxon>
    </lineage>
</organism>
<protein>
    <submittedName>
        <fullName evidence="3">Bifunctional ATP-dependent Clp protease adaptor protein ClpS/Adaptor protein ClpS</fullName>
    </submittedName>
</protein>
<dbReference type="GO" id="GO:0006508">
    <property type="term" value="P:proteolysis"/>
    <property type="evidence" value="ECO:0007669"/>
    <property type="project" value="UniProtKB-KW"/>
</dbReference>
<dbReference type="AlphaFoldDB" id="A0AAD9PP98"/>
<keyword evidence="4" id="KW-1185">Reference proteome</keyword>
<dbReference type="InterPro" id="IPR022935">
    <property type="entry name" value="ClpS"/>
</dbReference>
<evidence type="ECO:0000259" key="2">
    <source>
        <dbReference type="Pfam" id="PF02617"/>
    </source>
</evidence>
<dbReference type="Pfam" id="PF02617">
    <property type="entry name" value="ClpS"/>
    <property type="match status" value="1"/>
</dbReference>
<proteinExistence type="predicted"/>
<keyword evidence="1" id="KW-0472">Membrane</keyword>
<keyword evidence="1" id="KW-1133">Transmembrane helix</keyword>
<accession>A0AAD9PP98</accession>
<dbReference type="GO" id="GO:0008233">
    <property type="term" value="F:peptidase activity"/>
    <property type="evidence" value="ECO:0007669"/>
    <property type="project" value="UniProtKB-KW"/>
</dbReference>
<dbReference type="GeneID" id="94335365"/>
<dbReference type="InterPro" id="IPR014719">
    <property type="entry name" value="Ribosomal_bL12_C/ClpS-like"/>
</dbReference>
<evidence type="ECO:0000256" key="1">
    <source>
        <dbReference type="SAM" id="Phobius"/>
    </source>
</evidence>
<dbReference type="Gene3D" id="3.30.1390.10">
    <property type="match status" value="1"/>
</dbReference>